<dbReference type="GeneTree" id="ENSGT00500000044947"/>
<dbReference type="RefSeq" id="XP_024125299.1">
    <property type="nucleotide sequence ID" value="XM_024269531.2"/>
</dbReference>
<reference evidence="8" key="1">
    <citation type="submission" date="2025-08" db="UniProtKB">
        <authorList>
            <consortium name="Ensembl"/>
        </authorList>
    </citation>
    <scope>IDENTIFICATION</scope>
</reference>
<dbReference type="Proteomes" id="UP000261560">
    <property type="component" value="Unplaced"/>
</dbReference>
<dbReference type="GeneID" id="112144766"/>
<protein>
    <submittedName>
        <fullName evidence="8">UTP3 small subunit processome component</fullName>
    </submittedName>
</protein>
<feature type="compositionally biased region" description="Basic residues" evidence="6">
    <location>
        <begin position="1"/>
        <end position="13"/>
    </location>
</feature>
<feature type="region of interest" description="Disordered" evidence="6">
    <location>
        <begin position="1"/>
        <end position="43"/>
    </location>
</feature>
<accession>A0A3B3CSB4</accession>
<dbReference type="PaxDb" id="30732-ENSOMEP00000020230"/>
<feature type="region of interest" description="Disordered" evidence="6">
    <location>
        <begin position="313"/>
        <end position="355"/>
    </location>
</feature>
<feature type="coiled-coil region" evidence="5">
    <location>
        <begin position="130"/>
        <end position="165"/>
    </location>
</feature>
<keyword evidence="9" id="KW-1185">Reference proteome</keyword>
<proteinExistence type="inferred from homology"/>
<feature type="compositionally biased region" description="Basic and acidic residues" evidence="6">
    <location>
        <begin position="325"/>
        <end position="338"/>
    </location>
</feature>
<feature type="compositionally biased region" description="Acidic residues" evidence="6">
    <location>
        <begin position="339"/>
        <end position="355"/>
    </location>
</feature>
<dbReference type="STRING" id="30732.ENSOMEP00000020230"/>
<dbReference type="GO" id="GO:0000462">
    <property type="term" value="P:maturation of SSU-rRNA from tricistronic rRNA transcript (SSU-rRNA, 5.8S rRNA, LSU-rRNA)"/>
    <property type="evidence" value="ECO:0007669"/>
    <property type="project" value="TreeGrafter"/>
</dbReference>
<feature type="region of interest" description="Disordered" evidence="6">
    <location>
        <begin position="58"/>
        <end position="114"/>
    </location>
</feature>
<dbReference type="GO" id="GO:0032040">
    <property type="term" value="C:small-subunit processome"/>
    <property type="evidence" value="ECO:0007669"/>
    <property type="project" value="TreeGrafter"/>
</dbReference>
<evidence type="ECO:0000256" key="1">
    <source>
        <dbReference type="ARBA" id="ARBA00004604"/>
    </source>
</evidence>
<dbReference type="OMA" id="EEYIRPQ"/>
<dbReference type="OrthoDB" id="1924577at2759"/>
<dbReference type="GO" id="GO:0031503">
    <property type="term" value="P:protein-containing complex localization"/>
    <property type="evidence" value="ECO:0007669"/>
    <property type="project" value="Ensembl"/>
</dbReference>
<evidence type="ECO:0000256" key="3">
    <source>
        <dbReference type="ARBA" id="ARBA00022553"/>
    </source>
</evidence>
<dbReference type="GO" id="GO:0030163">
    <property type="term" value="P:protein catabolic process"/>
    <property type="evidence" value="ECO:0007669"/>
    <property type="project" value="Ensembl"/>
</dbReference>
<feature type="domain" description="Sas10 C-terminal" evidence="7">
    <location>
        <begin position="398"/>
        <end position="470"/>
    </location>
</feature>
<comment type="similarity">
    <text evidence="2">Belongs to the SAS10 family.</text>
</comment>
<reference evidence="8" key="2">
    <citation type="submission" date="2025-09" db="UniProtKB">
        <authorList>
            <consortium name="Ensembl"/>
        </authorList>
    </citation>
    <scope>IDENTIFICATION</scope>
</reference>
<dbReference type="Pfam" id="PF04000">
    <property type="entry name" value="Sas10_Utp3"/>
    <property type="match status" value="1"/>
</dbReference>
<feature type="compositionally biased region" description="Acidic residues" evidence="6">
    <location>
        <begin position="381"/>
        <end position="396"/>
    </location>
</feature>
<keyword evidence="3" id="KW-0597">Phosphoprotein</keyword>
<feature type="compositionally biased region" description="Basic residues" evidence="6">
    <location>
        <begin position="414"/>
        <end position="441"/>
    </location>
</feature>
<evidence type="ECO:0000259" key="7">
    <source>
        <dbReference type="Pfam" id="PF09368"/>
    </source>
</evidence>
<evidence type="ECO:0000256" key="6">
    <source>
        <dbReference type="SAM" id="MobiDB-lite"/>
    </source>
</evidence>
<evidence type="ECO:0000256" key="5">
    <source>
        <dbReference type="SAM" id="Coils"/>
    </source>
</evidence>
<keyword evidence="5" id="KW-0175">Coiled coil</keyword>
<dbReference type="AlphaFoldDB" id="A0A3B3CSB4"/>
<dbReference type="PANTHER" id="PTHR13237:SF8">
    <property type="entry name" value="SOMETHING ABOUT SILENCING PROTEIN 10"/>
    <property type="match status" value="1"/>
</dbReference>
<dbReference type="KEGG" id="oml:112144766"/>
<feature type="compositionally biased region" description="Acidic residues" evidence="6">
    <location>
        <begin position="64"/>
        <end position="102"/>
    </location>
</feature>
<comment type="subcellular location">
    <subcellularLocation>
        <location evidence="1">Nucleus</location>
        <location evidence="1">Nucleolus</location>
    </subcellularLocation>
</comment>
<dbReference type="CTD" id="57050"/>
<organism evidence="8 9">
    <name type="scientific">Oryzias melastigma</name>
    <name type="common">Marine medaka</name>
    <dbReference type="NCBI Taxonomy" id="30732"/>
    <lineage>
        <taxon>Eukaryota</taxon>
        <taxon>Metazoa</taxon>
        <taxon>Chordata</taxon>
        <taxon>Craniata</taxon>
        <taxon>Vertebrata</taxon>
        <taxon>Euteleostomi</taxon>
        <taxon>Actinopterygii</taxon>
        <taxon>Neopterygii</taxon>
        <taxon>Teleostei</taxon>
        <taxon>Neoteleostei</taxon>
        <taxon>Acanthomorphata</taxon>
        <taxon>Ovalentaria</taxon>
        <taxon>Atherinomorphae</taxon>
        <taxon>Beloniformes</taxon>
        <taxon>Adrianichthyidae</taxon>
        <taxon>Oryziinae</taxon>
        <taxon>Oryzias</taxon>
    </lineage>
</organism>
<dbReference type="Pfam" id="PF09368">
    <property type="entry name" value="Sas10"/>
    <property type="match status" value="1"/>
</dbReference>
<dbReference type="Ensembl" id="ENSOMET00000036012.1">
    <property type="protein sequence ID" value="ENSOMEP00000020230.1"/>
    <property type="gene ID" value="ENSOMEG00000022073.1"/>
</dbReference>
<keyword evidence="4" id="KW-0539">Nucleus</keyword>
<feature type="region of interest" description="Disordered" evidence="6">
    <location>
        <begin position="372"/>
        <end position="471"/>
    </location>
</feature>
<sequence>MVRAKRNIKVPKPRKTEQYDEDDPRAYSNMPVPDKTSSEFTKDKIDKFHDEKIANLLARGVQMESDEDDLDDEEEVMALDESESEEEEEEENEGEETDMESDLDGKKDEDLPNELAWGTKKRMFYDSDYVVSKGKSNEELEAEEREEEEEAISIQKRLAANLSEEDYDLNFFQEFAEEENKVKAAEKQERIVKDLKQMSHKDKMKLLKKESPELLELIQDFKAKLSELKNELQPLVQMVKDGKIPAGKGADYLVTKQQLYLNYCTNISFYLVLKAKRIPAHNHPVIERLLTYRNLINDLGAVDARLSPEFRKLLSGDQKSTNRPAEGKKTKVPDKEEKDPDDTLPESVGDSDSDLDEEAALNFYREVEKRVKLKRKNKDPEAEEVEENNGDDEQQDPDNKRGITYQMAKNKGLTPKRKKIDRNPRVKHREKFRRAKIRRKGQVRDVRREEQRYSGEMSGIRAGVKKSTKLK</sequence>
<evidence type="ECO:0000256" key="4">
    <source>
        <dbReference type="ARBA" id="ARBA00023242"/>
    </source>
</evidence>
<dbReference type="InterPro" id="IPR007146">
    <property type="entry name" value="Sas10/Utp3/C1D"/>
</dbReference>
<evidence type="ECO:0000313" key="9">
    <source>
        <dbReference type="Proteomes" id="UP000261560"/>
    </source>
</evidence>
<name>A0A3B3CSB4_ORYME</name>
<dbReference type="GO" id="GO:0055123">
    <property type="term" value="P:digestive system development"/>
    <property type="evidence" value="ECO:0007669"/>
    <property type="project" value="Ensembl"/>
</dbReference>
<dbReference type="InterPro" id="IPR018972">
    <property type="entry name" value="Sas10_C_dom"/>
</dbReference>
<feature type="compositionally biased region" description="Basic and acidic residues" evidence="6">
    <location>
        <begin position="442"/>
        <end position="453"/>
    </location>
</feature>
<evidence type="ECO:0000256" key="2">
    <source>
        <dbReference type="ARBA" id="ARBA00010979"/>
    </source>
</evidence>
<evidence type="ECO:0000313" key="8">
    <source>
        <dbReference type="Ensembl" id="ENSOMEP00000020230.1"/>
    </source>
</evidence>
<dbReference type="PANTHER" id="PTHR13237">
    <property type="entry name" value="SOMETHING ABOUT SILENCING PROTEIN 10-RELATED"/>
    <property type="match status" value="1"/>
</dbReference>